<dbReference type="AlphaFoldDB" id="A0A166T180"/>
<gene>
    <name evidence="2" type="primary">immA_1</name>
    <name evidence="3" type="synonym">immA_2</name>
    <name evidence="3" type="ORF">CLCOS_37660</name>
    <name evidence="2" type="ORF">WX73_00366</name>
</gene>
<dbReference type="EC" id="3.4.-.-" evidence="2"/>
<evidence type="ECO:0000259" key="1">
    <source>
        <dbReference type="Pfam" id="PF06114"/>
    </source>
</evidence>
<accession>A0A166T180</accession>
<dbReference type="EMBL" id="LROR01000088">
    <property type="protein sequence ID" value="OBR90791.1"/>
    <property type="molecule type" value="Genomic_DNA"/>
</dbReference>
<dbReference type="Proteomes" id="UP000077384">
    <property type="component" value="Unassembled WGS sequence"/>
</dbReference>
<dbReference type="GO" id="GO:0016787">
    <property type="term" value="F:hydrolase activity"/>
    <property type="evidence" value="ECO:0007669"/>
    <property type="project" value="UniProtKB-KW"/>
</dbReference>
<reference evidence="2 4" key="1">
    <citation type="journal article" date="2015" name="Biotechnol. Bioeng.">
        <title>Genome sequence and phenotypic characterization of Caulobacter segnis.</title>
        <authorList>
            <person name="Patel S."/>
            <person name="Fletcher B."/>
            <person name="Scott D.C."/>
            <person name="Ely B."/>
        </authorList>
    </citation>
    <scope>NUCLEOTIDE SEQUENCE [LARGE SCALE GENOMIC DNA]</scope>
    <source>
        <strain evidence="2 4">PS02</strain>
    </source>
</reference>
<evidence type="ECO:0000313" key="5">
    <source>
        <dbReference type="Proteomes" id="UP000093694"/>
    </source>
</evidence>
<dbReference type="Gene3D" id="1.10.10.2910">
    <property type="match status" value="1"/>
</dbReference>
<organism evidence="2 4">
    <name type="scientific">Clostridium coskatii</name>
    <dbReference type="NCBI Taxonomy" id="1705578"/>
    <lineage>
        <taxon>Bacteria</taxon>
        <taxon>Bacillati</taxon>
        <taxon>Bacillota</taxon>
        <taxon>Clostridia</taxon>
        <taxon>Eubacteriales</taxon>
        <taxon>Clostridiaceae</taxon>
        <taxon>Clostridium</taxon>
    </lineage>
</organism>
<keyword evidence="5" id="KW-1185">Reference proteome</keyword>
<keyword evidence="2" id="KW-0378">Hydrolase</keyword>
<reference evidence="3 5" key="2">
    <citation type="journal article" date="2016" name="Front. Microbiol.">
        <title>Industrial Acetogenic Biocatalysts: A Comparative Metabolic and Genomic Analysis.</title>
        <authorList>
            <person name="Bengelsdorf F."/>
            <person name="Poehlein A."/>
            <person name="Sonja S."/>
            <person name="Erz C."/>
            <person name="Hummel T."/>
            <person name="Hoffmeister S."/>
            <person name="Daniel R."/>
            <person name="Durre P."/>
        </authorList>
    </citation>
    <scope>NUCLEOTIDE SEQUENCE [LARGE SCALE GENOMIC DNA]</scope>
    <source>
        <strain evidence="3 5">PTA-10522</strain>
    </source>
</reference>
<dbReference type="EMBL" id="LITQ01000015">
    <property type="protein sequence ID" value="OAA93048.1"/>
    <property type="molecule type" value="Genomic_DNA"/>
</dbReference>
<evidence type="ECO:0000313" key="4">
    <source>
        <dbReference type="Proteomes" id="UP000077384"/>
    </source>
</evidence>
<dbReference type="InterPro" id="IPR010359">
    <property type="entry name" value="IrrE_HExxH"/>
</dbReference>
<dbReference type="RefSeq" id="WP_063601184.1">
    <property type="nucleotide sequence ID" value="NZ_LITQ01000015.1"/>
</dbReference>
<name>A0A166T180_9CLOT</name>
<protein>
    <submittedName>
        <fullName evidence="2">Metallopeptidase ImmA</fullName>
        <ecNumber evidence="2">3.4.-.-</ecNumber>
    </submittedName>
</protein>
<sequence length="147" mass="17147">MIKTIVSRLIKTYGTNNPFELCDFLGIKIMKSDLGNEIKGFFQRTANGYSIVHLNNNLNNNEIKYVCSHELGHAVIHPDLSIRFFMINKLQVKTKYEIQADKFAAELLLPNRLDCEYKNMNVSQLSSCFSVPKELINYRYRRESIYE</sequence>
<evidence type="ECO:0000313" key="2">
    <source>
        <dbReference type="EMBL" id="OAA93048.1"/>
    </source>
</evidence>
<evidence type="ECO:0000313" key="3">
    <source>
        <dbReference type="EMBL" id="OBR90791.1"/>
    </source>
</evidence>
<dbReference type="Proteomes" id="UP000093694">
    <property type="component" value="Unassembled WGS sequence"/>
</dbReference>
<proteinExistence type="predicted"/>
<comment type="caution">
    <text evidence="2">The sequence shown here is derived from an EMBL/GenBank/DDBJ whole genome shotgun (WGS) entry which is preliminary data.</text>
</comment>
<dbReference type="PATRIC" id="fig|1705578.3.peg.750"/>
<dbReference type="Pfam" id="PF06114">
    <property type="entry name" value="Peptidase_M78"/>
    <property type="match status" value="1"/>
</dbReference>
<feature type="domain" description="IrrE N-terminal-like" evidence="1">
    <location>
        <begin position="23"/>
        <end position="139"/>
    </location>
</feature>